<evidence type="ECO:0000256" key="1">
    <source>
        <dbReference type="ARBA" id="ARBA00004162"/>
    </source>
</evidence>
<gene>
    <name evidence="8" type="ORF">LTRI10_LOCUS50858</name>
</gene>
<dbReference type="GO" id="GO:0008285">
    <property type="term" value="P:negative regulation of cell population proliferation"/>
    <property type="evidence" value="ECO:0007669"/>
    <property type="project" value="InterPro"/>
</dbReference>
<comment type="similarity">
    <text evidence="7">Belongs to the DVL/RTFL small polypeptides family.</text>
</comment>
<evidence type="ECO:0000313" key="8">
    <source>
        <dbReference type="EMBL" id="CAL1411505.1"/>
    </source>
</evidence>
<dbReference type="PANTHER" id="PTHR33102">
    <property type="entry name" value="DVL19-RELATED-RELATED"/>
    <property type="match status" value="1"/>
</dbReference>
<dbReference type="InterPro" id="IPR012552">
    <property type="entry name" value="DVL"/>
</dbReference>
<proteinExistence type="inferred from homology"/>
<organism evidence="8 9">
    <name type="scientific">Linum trigynum</name>
    <dbReference type="NCBI Taxonomy" id="586398"/>
    <lineage>
        <taxon>Eukaryota</taxon>
        <taxon>Viridiplantae</taxon>
        <taxon>Streptophyta</taxon>
        <taxon>Embryophyta</taxon>
        <taxon>Tracheophyta</taxon>
        <taxon>Spermatophyta</taxon>
        <taxon>Magnoliopsida</taxon>
        <taxon>eudicotyledons</taxon>
        <taxon>Gunneridae</taxon>
        <taxon>Pentapetalae</taxon>
        <taxon>rosids</taxon>
        <taxon>fabids</taxon>
        <taxon>Malpighiales</taxon>
        <taxon>Linaceae</taxon>
        <taxon>Linum</taxon>
    </lineage>
</organism>
<comment type="subcellular location">
    <subcellularLocation>
        <location evidence="1">Cell membrane</location>
        <topology evidence="1">Single-pass membrane protein</topology>
    </subcellularLocation>
</comment>
<keyword evidence="2" id="KW-0217">Developmental protein</keyword>
<dbReference type="Pfam" id="PF08137">
    <property type="entry name" value="DVL"/>
    <property type="match status" value="1"/>
</dbReference>
<dbReference type="Proteomes" id="UP001497516">
    <property type="component" value="Chromosome 9"/>
</dbReference>
<reference evidence="8 9" key="1">
    <citation type="submission" date="2024-04" db="EMBL/GenBank/DDBJ databases">
        <authorList>
            <person name="Fracassetti M."/>
        </authorList>
    </citation>
    <scope>NUCLEOTIDE SEQUENCE [LARGE SCALE GENOMIC DNA]</scope>
</reference>
<dbReference type="InterPro" id="IPR051525">
    <property type="entry name" value="DVL_RTFL_regulatory"/>
</dbReference>
<name>A0AAV2GQA1_9ROSI</name>
<protein>
    <submittedName>
        <fullName evidence="8">Uncharacterized protein</fullName>
    </submittedName>
</protein>
<evidence type="ECO:0000256" key="7">
    <source>
        <dbReference type="ARBA" id="ARBA00024340"/>
    </source>
</evidence>
<evidence type="ECO:0000256" key="3">
    <source>
        <dbReference type="ARBA" id="ARBA00022475"/>
    </source>
</evidence>
<evidence type="ECO:0000256" key="5">
    <source>
        <dbReference type="ARBA" id="ARBA00022989"/>
    </source>
</evidence>
<accession>A0AAV2GQA1</accession>
<keyword evidence="5" id="KW-1133">Transmembrane helix</keyword>
<keyword evidence="9" id="KW-1185">Reference proteome</keyword>
<dbReference type="GO" id="GO:0048367">
    <property type="term" value="P:shoot system development"/>
    <property type="evidence" value="ECO:0007669"/>
    <property type="project" value="UniProtKB-ARBA"/>
</dbReference>
<keyword evidence="3" id="KW-1003">Cell membrane</keyword>
<evidence type="ECO:0000313" key="9">
    <source>
        <dbReference type="Proteomes" id="UP001497516"/>
    </source>
</evidence>
<dbReference type="EMBL" id="OZ034822">
    <property type="protein sequence ID" value="CAL1411505.1"/>
    <property type="molecule type" value="Genomic_DNA"/>
</dbReference>
<sequence>MGNTTGSSNEGGWRWKWKRMVRQQKGKLYVMRGRHCLGWMRPRGLQKQLLPTLLSWRRAAREQRTRLYIIWKCSLILLTWDSDHDD</sequence>
<keyword evidence="6" id="KW-0472">Membrane</keyword>
<dbReference type="AlphaFoldDB" id="A0AAV2GQA1"/>
<evidence type="ECO:0000256" key="4">
    <source>
        <dbReference type="ARBA" id="ARBA00022692"/>
    </source>
</evidence>
<keyword evidence="4" id="KW-0812">Transmembrane</keyword>
<dbReference type="GO" id="GO:0005886">
    <property type="term" value="C:plasma membrane"/>
    <property type="evidence" value="ECO:0007669"/>
    <property type="project" value="UniProtKB-SubCell"/>
</dbReference>
<evidence type="ECO:0000256" key="2">
    <source>
        <dbReference type="ARBA" id="ARBA00022473"/>
    </source>
</evidence>
<evidence type="ECO:0000256" key="6">
    <source>
        <dbReference type="ARBA" id="ARBA00023136"/>
    </source>
</evidence>